<dbReference type="CDD" id="cd00143">
    <property type="entry name" value="PP2Cc"/>
    <property type="match status" value="1"/>
</dbReference>
<dbReference type="AlphaFoldDB" id="W9SQJ8"/>
<feature type="domain" description="PPM-type phosphatase" evidence="2">
    <location>
        <begin position="108"/>
        <end position="425"/>
    </location>
</feature>
<dbReference type="PROSITE" id="PS51746">
    <property type="entry name" value="PPM_2"/>
    <property type="match status" value="1"/>
</dbReference>
<dbReference type="Proteomes" id="UP000030645">
    <property type="component" value="Unassembled WGS sequence"/>
</dbReference>
<feature type="compositionally biased region" description="Polar residues" evidence="1">
    <location>
        <begin position="44"/>
        <end position="53"/>
    </location>
</feature>
<organism evidence="3 4">
    <name type="scientific">Morus notabilis</name>
    <dbReference type="NCBI Taxonomy" id="981085"/>
    <lineage>
        <taxon>Eukaryota</taxon>
        <taxon>Viridiplantae</taxon>
        <taxon>Streptophyta</taxon>
        <taxon>Embryophyta</taxon>
        <taxon>Tracheophyta</taxon>
        <taxon>Spermatophyta</taxon>
        <taxon>Magnoliopsida</taxon>
        <taxon>eudicotyledons</taxon>
        <taxon>Gunneridae</taxon>
        <taxon>Pentapetalae</taxon>
        <taxon>rosids</taxon>
        <taxon>fabids</taxon>
        <taxon>Rosales</taxon>
        <taxon>Moraceae</taxon>
        <taxon>Moreae</taxon>
        <taxon>Morus</taxon>
    </lineage>
</organism>
<reference evidence="4" key="1">
    <citation type="submission" date="2013-01" db="EMBL/GenBank/DDBJ databases">
        <title>Draft Genome Sequence of a Mulberry Tree, Morus notabilis C.K. Schneid.</title>
        <authorList>
            <person name="He N."/>
            <person name="Zhao S."/>
        </authorList>
    </citation>
    <scope>NUCLEOTIDE SEQUENCE</scope>
</reference>
<evidence type="ECO:0000259" key="2">
    <source>
        <dbReference type="PROSITE" id="PS51746"/>
    </source>
</evidence>
<dbReference type="eggNOG" id="KOG0698">
    <property type="taxonomic scope" value="Eukaryota"/>
</dbReference>
<dbReference type="EMBL" id="KE345922">
    <property type="protein sequence ID" value="EXC20870.1"/>
    <property type="molecule type" value="Genomic_DNA"/>
</dbReference>
<feature type="region of interest" description="Disordered" evidence="1">
    <location>
        <begin position="44"/>
        <end position="104"/>
    </location>
</feature>
<dbReference type="SMART" id="SM00332">
    <property type="entry name" value="PP2Cc"/>
    <property type="match status" value="1"/>
</dbReference>
<dbReference type="PANTHER" id="PTHR47992">
    <property type="entry name" value="PROTEIN PHOSPHATASE"/>
    <property type="match status" value="1"/>
</dbReference>
<name>W9SQJ8_9ROSA</name>
<accession>W9SQJ8</accession>
<evidence type="ECO:0000313" key="4">
    <source>
        <dbReference type="Proteomes" id="UP000030645"/>
    </source>
</evidence>
<proteinExistence type="predicted"/>
<evidence type="ECO:0000256" key="1">
    <source>
        <dbReference type="SAM" id="MobiDB-lite"/>
    </source>
</evidence>
<feature type="compositionally biased region" description="Acidic residues" evidence="1">
    <location>
        <begin position="71"/>
        <end position="84"/>
    </location>
</feature>
<dbReference type="GO" id="GO:0004722">
    <property type="term" value="F:protein serine/threonine phosphatase activity"/>
    <property type="evidence" value="ECO:0007669"/>
    <property type="project" value="InterPro"/>
</dbReference>
<keyword evidence="4" id="KW-1185">Reference proteome</keyword>
<sequence>MARQRRAELLLCRATNARKYSRGDCPERCRERRHRRIQMRRLTPCSSGHNETPMSDKYISLHNRKRPQFMEAEEEEEGEEEEENTNDKPVEELSPPPRLQNPMPVSSTIAMREFAGRMDGKLCVKEDFCRLEFVGGEPLHFFAVYDGDASGLYKELMHHFIAEELTRVDRHSSLSSRSRRWLEDHLRTALRRSFERMDQVVAGPCRCIENGYPCACNPICRLAFERSAATVAVLTAELIVVAHCGVSSAVLCRGGIPIPLSHDHHKVFSRRYVSRRKSEPERICGVSERIIPYCNGVRKYGILDMSRLGNRVVRSSAVASQPEISITERRVEDECLILASYGIWEVISNNTACHIATTCLRDENSTNSSNVPLGEFNNKFRHDQILLDEEVFSSKSSNIDAAALLCRLALGRGSSDNMSAIVVDFKRHLPLERQN</sequence>
<protein>
    <recommendedName>
        <fullName evidence="2">PPM-type phosphatase domain-containing protein</fullName>
    </recommendedName>
</protein>
<dbReference type="Gene3D" id="3.60.40.10">
    <property type="entry name" value="PPM-type phosphatase domain"/>
    <property type="match status" value="1"/>
</dbReference>
<dbReference type="Pfam" id="PF00481">
    <property type="entry name" value="PP2C"/>
    <property type="match status" value="1"/>
</dbReference>
<gene>
    <name evidence="3" type="ORF">L484_012945</name>
</gene>
<evidence type="ECO:0000313" key="3">
    <source>
        <dbReference type="EMBL" id="EXC20870.1"/>
    </source>
</evidence>
<dbReference type="InterPro" id="IPR015655">
    <property type="entry name" value="PP2C"/>
</dbReference>
<dbReference type="SUPFAM" id="SSF81606">
    <property type="entry name" value="PP2C-like"/>
    <property type="match status" value="1"/>
</dbReference>
<dbReference type="InterPro" id="IPR001932">
    <property type="entry name" value="PPM-type_phosphatase-like_dom"/>
</dbReference>
<dbReference type="InterPro" id="IPR036457">
    <property type="entry name" value="PPM-type-like_dom_sf"/>
</dbReference>